<dbReference type="AlphaFoldDB" id="A0A813EPH6"/>
<accession>A0A813EPH6</accession>
<evidence type="ECO:0000313" key="6">
    <source>
        <dbReference type="EMBL" id="CAE8600341.1"/>
    </source>
</evidence>
<dbReference type="GO" id="GO:0043022">
    <property type="term" value="F:ribosome binding"/>
    <property type="evidence" value="ECO:0007669"/>
    <property type="project" value="TreeGrafter"/>
</dbReference>
<sequence>MGLLSTLLSSRHLQLRYTPLDYRKNDLVKLEFDINKTVAAPLSQIIHRGRALDLGRRIVAILSEQIPSQQVKVNIQARIGTLIVASNTVNAIRKDVLSKCYGGDVTRGKQKQKERVTMMAKGKRRMFGMGRVSVPADAILAVIKAT</sequence>
<keyword evidence="2" id="KW-0999">Mitochondrion inner membrane</keyword>
<dbReference type="EMBL" id="CAJNNV010012053">
    <property type="protein sequence ID" value="CAE8600341.1"/>
    <property type="molecule type" value="Genomic_DNA"/>
</dbReference>
<dbReference type="OMA" id="CEIAHDS"/>
<dbReference type="Pfam" id="PF06421">
    <property type="entry name" value="LepA_C"/>
    <property type="match status" value="1"/>
</dbReference>
<evidence type="ECO:0000256" key="4">
    <source>
        <dbReference type="ARBA" id="ARBA00023134"/>
    </source>
</evidence>
<dbReference type="InterPro" id="IPR006297">
    <property type="entry name" value="EF-4"/>
</dbReference>
<name>A0A813EPH6_POLGL</name>
<dbReference type="GO" id="GO:0005525">
    <property type="term" value="F:GTP binding"/>
    <property type="evidence" value="ECO:0007669"/>
    <property type="project" value="UniProtKB-KW"/>
</dbReference>
<proteinExistence type="predicted"/>
<keyword evidence="2" id="KW-0472">Membrane</keyword>
<evidence type="ECO:0000259" key="5">
    <source>
        <dbReference type="Pfam" id="PF06421"/>
    </source>
</evidence>
<feature type="domain" description="GTP-binding protein LepA C-terminal" evidence="5">
    <location>
        <begin position="34"/>
        <end position="144"/>
    </location>
</feature>
<evidence type="ECO:0000256" key="1">
    <source>
        <dbReference type="ARBA" id="ARBA00022741"/>
    </source>
</evidence>
<gene>
    <name evidence="6" type="ORF">PGLA1383_LOCUS18673</name>
</gene>
<keyword evidence="3" id="KW-0648">Protein biosynthesis</keyword>
<dbReference type="GO" id="GO:0045727">
    <property type="term" value="P:positive regulation of translation"/>
    <property type="evidence" value="ECO:0007669"/>
    <property type="project" value="TreeGrafter"/>
</dbReference>
<reference evidence="6" key="1">
    <citation type="submission" date="2021-02" db="EMBL/GenBank/DDBJ databases">
        <authorList>
            <person name="Dougan E. K."/>
            <person name="Rhodes N."/>
            <person name="Thang M."/>
            <person name="Chan C."/>
        </authorList>
    </citation>
    <scope>NUCLEOTIDE SEQUENCE</scope>
</reference>
<keyword evidence="4" id="KW-0342">GTP-binding</keyword>
<evidence type="ECO:0000256" key="2">
    <source>
        <dbReference type="ARBA" id="ARBA00022792"/>
    </source>
</evidence>
<keyword evidence="7" id="KW-1185">Reference proteome</keyword>
<evidence type="ECO:0000256" key="3">
    <source>
        <dbReference type="ARBA" id="ARBA00022917"/>
    </source>
</evidence>
<evidence type="ECO:0000313" key="7">
    <source>
        <dbReference type="Proteomes" id="UP000654075"/>
    </source>
</evidence>
<keyword evidence="2" id="KW-0496">Mitochondrion</keyword>
<protein>
    <recommendedName>
        <fullName evidence="5">GTP-binding protein LepA C-terminal domain-containing protein</fullName>
    </recommendedName>
</protein>
<dbReference type="PANTHER" id="PTHR43512:SF4">
    <property type="entry name" value="TRANSLATION FACTOR GUF1 HOMOLOG, CHLOROPLASTIC"/>
    <property type="match status" value="1"/>
</dbReference>
<organism evidence="6 7">
    <name type="scientific">Polarella glacialis</name>
    <name type="common">Dinoflagellate</name>
    <dbReference type="NCBI Taxonomy" id="89957"/>
    <lineage>
        <taxon>Eukaryota</taxon>
        <taxon>Sar</taxon>
        <taxon>Alveolata</taxon>
        <taxon>Dinophyceae</taxon>
        <taxon>Suessiales</taxon>
        <taxon>Suessiaceae</taxon>
        <taxon>Polarella</taxon>
    </lineage>
</organism>
<dbReference type="Proteomes" id="UP000654075">
    <property type="component" value="Unassembled WGS sequence"/>
</dbReference>
<dbReference type="InterPro" id="IPR038363">
    <property type="entry name" value="LepA_C_sf"/>
</dbReference>
<keyword evidence="1" id="KW-0547">Nucleotide-binding</keyword>
<dbReference type="Gene3D" id="3.30.70.2570">
    <property type="entry name" value="Elongation factor 4, C-terminal domain"/>
    <property type="match status" value="1"/>
</dbReference>
<dbReference type="OrthoDB" id="1074at2759"/>
<dbReference type="PANTHER" id="PTHR43512">
    <property type="entry name" value="TRANSLATION FACTOR GUF1-RELATED"/>
    <property type="match status" value="1"/>
</dbReference>
<comment type="caution">
    <text evidence="6">The sequence shown here is derived from an EMBL/GenBank/DDBJ whole genome shotgun (WGS) entry which is preliminary data.</text>
</comment>
<dbReference type="GO" id="GO:0006412">
    <property type="term" value="P:translation"/>
    <property type="evidence" value="ECO:0007669"/>
    <property type="project" value="UniProtKB-KW"/>
</dbReference>
<dbReference type="InterPro" id="IPR013842">
    <property type="entry name" value="LepA_CTD"/>
</dbReference>